<dbReference type="Pfam" id="PF05699">
    <property type="entry name" value="Dimer_Tnp_hAT"/>
    <property type="match status" value="1"/>
</dbReference>
<proteinExistence type="predicted"/>
<dbReference type="Ensembl" id="ENSCABT00000007643.1">
    <property type="protein sequence ID" value="ENSCABP00000006995.1"/>
    <property type="gene ID" value="ENSCABG00000005308.1"/>
</dbReference>
<dbReference type="InterPro" id="IPR008906">
    <property type="entry name" value="HATC_C_dom"/>
</dbReference>
<dbReference type="InterPro" id="IPR012337">
    <property type="entry name" value="RNaseH-like_sf"/>
</dbReference>
<dbReference type="SUPFAM" id="SSF53098">
    <property type="entry name" value="Ribonuclease H-like"/>
    <property type="match status" value="1"/>
</dbReference>
<reference evidence="3" key="1">
    <citation type="submission" date="2025-08" db="UniProtKB">
        <authorList>
            <consortium name="Ensembl"/>
        </authorList>
    </citation>
    <scope>IDENTIFICATION</scope>
</reference>
<feature type="compositionally biased region" description="Acidic residues" evidence="1">
    <location>
        <begin position="303"/>
        <end position="324"/>
    </location>
</feature>
<evidence type="ECO:0000313" key="3">
    <source>
        <dbReference type="Ensembl" id="ENSCABP00000006995.1"/>
    </source>
</evidence>
<organism evidence="3 4">
    <name type="scientific">Chelonoidis abingdonii</name>
    <name type="common">Abingdon island giant tortoise</name>
    <name type="synonym">Testudo abingdonii</name>
    <dbReference type="NCBI Taxonomy" id="106734"/>
    <lineage>
        <taxon>Eukaryota</taxon>
        <taxon>Metazoa</taxon>
        <taxon>Chordata</taxon>
        <taxon>Craniata</taxon>
        <taxon>Vertebrata</taxon>
        <taxon>Euteleostomi</taxon>
        <taxon>Archelosauria</taxon>
        <taxon>Testudinata</taxon>
        <taxon>Testudines</taxon>
        <taxon>Cryptodira</taxon>
        <taxon>Durocryptodira</taxon>
        <taxon>Testudinoidea</taxon>
        <taxon>Testudinidae</taxon>
        <taxon>Chelonoidis</taxon>
    </lineage>
</organism>
<evidence type="ECO:0000256" key="1">
    <source>
        <dbReference type="SAM" id="MobiDB-lite"/>
    </source>
</evidence>
<evidence type="ECO:0000313" key="4">
    <source>
        <dbReference type="Proteomes" id="UP000694404"/>
    </source>
</evidence>
<name>A0A8C0GC22_CHEAB</name>
<dbReference type="Proteomes" id="UP000694404">
    <property type="component" value="Unplaced"/>
</dbReference>
<dbReference type="PANTHER" id="PTHR47241:SF1">
    <property type="entry name" value="BED-TYPE DOMAIN-CONTAINING PROTEIN"/>
    <property type="match status" value="1"/>
</dbReference>
<sequence length="324" mass="37028">MPLSLLLGFVASDDGQCVLQEGSFPRITCLAHCVGLVVREFLHSNEEVDQVMAAARKVCAHFEHFYQGEGEGEETGQVLAHSLLQTLRSNRQITEIHTQEDYVLAPYVDPRFKNNMASFMPEGEGSLHRWTQRLVNKVAKNIRHVRNRGTSWRQTQQQREGSASERCKCLWDTLEDFGLISMAPVLLDSAKAQVAQIVEIYLQDIMLQSASAEPLVYWQLKRDVWLPLFQVPVQHLSCPRSSLCSEQLFSMAGTIMRNRQTCLSTGSVESLAFIKMNKHLLPWDYWVPEHAASARDKATRNMEEEEEQEEDDEEKEEEDNMEGL</sequence>
<keyword evidence="4" id="KW-1185">Reference proteome</keyword>
<accession>A0A8C0GC22</accession>
<dbReference type="OMA" id="ATRNMEE"/>
<evidence type="ECO:0000259" key="2">
    <source>
        <dbReference type="Pfam" id="PF05699"/>
    </source>
</evidence>
<feature type="domain" description="HAT C-terminal dimerisation" evidence="2">
    <location>
        <begin position="200"/>
        <end position="276"/>
    </location>
</feature>
<reference evidence="3" key="2">
    <citation type="submission" date="2025-09" db="UniProtKB">
        <authorList>
            <consortium name="Ensembl"/>
        </authorList>
    </citation>
    <scope>IDENTIFICATION</scope>
</reference>
<protein>
    <recommendedName>
        <fullName evidence="2">HAT C-terminal dimerisation domain-containing protein</fullName>
    </recommendedName>
</protein>
<dbReference type="GO" id="GO:0046983">
    <property type="term" value="F:protein dimerization activity"/>
    <property type="evidence" value="ECO:0007669"/>
    <property type="project" value="InterPro"/>
</dbReference>
<dbReference type="GO" id="GO:0005634">
    <property type="term" value="C:nucleus"/>
    <property type="evidence" value="ECO:0007669"/>
    <property type="project" value="TreeGrafter"/>
</dbReference>
<dbReference type="InterPro" id="IPR052865">
    <property type="entry name" value="Zinc_finger_BED"/>
</dbReference>
<dbReference type="AlphaFoldDB" id="A0A8C0GC22"/>
<feature type="region of interest" description="Disordered" evidence="1">
    <location>
        <begin position="294"/>
        <end position="324"/>
    </location>
</feature>
<dbReference type="PANTHER" id="PTHR47241">
    <property type="entry name" value="FINGER PROTEIN, PUTATIVE-RELATED"/>
    <property type="match status" value="1"/>
</dbReference>